<dbReference type="OrthoDB" id="21151at2759"/>
<dbReference type="GO" id="GO:0017022">
    <property type="term" value="F:myosin binding"/>
    <property type="evidence" value="ECO:0007669"/>
    <property type="project" value="InterPro"/>
</dbReference>
<keyword evidence="9" id="KW-1185">Reference proteome</keyword>
<keyword evidence="4 6" id="KW-0472">Membrane</keyword>
<proteinExistence type="predicted"/>
<protein>
    <recommendedName>
        <fullName evidence="7">Myosin-binding domain-containing protein</fullName>
    </recommendedName>
</protein>
<dbReference type="Proteomes" id="UP000663699">
    <property type="component" value="Chromosome 3"/>
</dbReference>
<evidence type="ECO:0000256" key="1">
    <source>
        <dbReference type="ARBA" id="ARBA00004308"/>
    </source>
</evidence>
<keyword evidence="5" id="KW-0175">Coiled coil</keyword>
<evidence type="ECO:0000256" key="5">
    <source>
        <dbReference type="SAM" id="Coils"/>
    </source>
</evidence>
<comment type="subcellular location">
    <subcellularLocation>
        <location evidence="1">Endomembrane system</location>
    </subcellularLocation>
</comment>
<evidence type="ECO:0000256" key="4">
    <source>
        <dbReference type="ARBA" id="ARBA00023136"/>
    </source>
</evidence>
<feature type="coiled-coil region" evidence="5">
    <location>
        <begin position="340"/>
        <end position="367"/>
    </location>
</feature>
<evidence type="ECO:0000256" key="6">
    <source>
        <dbReference type="SAM" id="Phobius"/>
    </source>
</evidence>
<dbReference type="AlphaFoldDB" id="A0A899FWQ4"/>
<dbReference type="InterPro" id="IPR026859">
    <property type="entry name" value="Myosin-bd"/>
</dbReference>
<accession>A0A899FWQ4</accession>
<reference evidence="8" key="1">
    <citation type="submission" date="2020-06" db="EMBL/GenBank/DDBJ databases">
        <title>Genomes of multiple members of Pneumocystis genus reveal paths to human pathogen Pneumocystis jirovecii.</title>
        <authorList>
            <person name="Cisse O.H."/>
            <person name="Ma L."/>
            <person name="Dekker J."/>
            <person name="Khil P."/>
            <person name="Jo J."/>
            <person name="Brenchley J."/>
            <person name="Blair R."/>
            <person name="Pahar B."/>
            <person name="Chabe M."/>
            <person name="Van Rompay K.A."/>
            <person name="Keesler R."/>
            <person name="Sukura A."/>
            <person name="Hirsch V."/>
            <person name="Kutty G."/>
            <person name="Liu Y."/>
            <person name="Peng L."/>
            <person name="Chen J."/>
            <person name="Song J."/>
            <person name="Weissenbacher-Lang C."/>
            <person name="Xu J."/>
            <person name="Upham N.S."/>
            <person name="Stajich J.E."/>
            <person name="Cuomo C.A."/>
            <person name="Cushion M.T."/>
            <person name="Kovacs J.A."/>
        </authorList>
    </citation>
    <scope>NUCLEOTIDE SEQUENCE</scope>
    <source>
        <strain evidence="8">2A</strain>
    </source>
</reference>
<name>A0A899FWQ4_9ASCO</name>
<evidence type="ECO:0000313" key="8">
    <source>
        <dbReference type="EMBL" id="QSL64724.1"/>
    </source>
</evidence>
<dbReference type="GO" id="GO:0012505">
    <property type="term" value="C:endomembrane system"/>
    <property type="evidence" value="ECO:0007669"/>
    <property type="project" value="UniProtKB-SubCell"/>
</dbReference>
<evidence type="ECO:0000256" key="3">
    <source>
        <dbReference type="ARBA" id="ARBA00022989"/>
    </source>
</evidence>
<evidence type="ECO:0000256" key="2">
    <source>
        <dbReference type="ARBA" id="ARBA00022692"/>
    </source>
</evidence>
<gene>
    <name evidence="8" type="ORF">MERGE_002026</name>
</gene>
<feature type="domain" description="Myosin-binding" evidence="7">
    <location>
        <begin position="152"/>
        <end position="402"/>
    </location>
</feature>
<organism evidence="8 9">
    <name type="scientific">Pneumocystis wakefieldiae</name>
    <dbReference type="NCBI Taxonomy" id="38082"/>
    <lineage>
        <taxon>Eukaryota</taxon>
        <taxon>Fungi</taxon>
        <taxon>Dikarya</taxon>
        <taxon>Ascomycota</taxon>
        <taxon>Taphrinomycotina</taxon>
        <taxon>Pneumocystomycetes</taxon>
        <taxon>Pneumocystaceae</taxon>
        <taxon>Pneumocystis</taxon>
    </lineage>
</organism>
<evidence type="ECO:0000259" key="7">
    <source>
        <dbReference type="Pfam" id="PF12632"/>
    </source>
</evidence>
<keyword evidence="2 6" id="KW-0812">Transmembrane</keyword>
<dbReference type="Pfam" id="PF12632">
    <property type="entry name" value="Vezatin"/>
    <property type="match status" value="1"/>
</dbReference>
<sequence length="595" mass="69828">MGERVIFKNTPLGDYLEDVKQADDVETKIKTIFQSYYTSHIRRRSRKGRYISSEVKYFTYKSYTLLVKVYSLFSDFLSIYLSETEKSQFIERFRYIICTSQLLNENISPSLYHPQQSSLNLKNKSILFGIMTRDALYWSISGICMVVLALVINWNFKSNIYRIDARVRIYSKYVQKRAIFFMKRFVDTSQHFDITINKTLSLIQEVELISRGYLLSSPLPPITRIEANSQSRRCKMLRLLLSTLLSQAFLSYNRTFSLLQTFYSKREFDTLQIMYNLPNSQDFDFLPSYFKEDHSDGLPYLKALFYTIHEKRRQCLVSLLSMSTSSLKNISSWTCIIDQLKNLSDMMSNFDNEIEESLENNERISELSTSKIKTNGKNVRWNDYTRNIGVLLQVLRRFQAKLYILKEETYCDFDGNIKDEFLCYYDSLKEDLKVLMEKWESGRNYLLKIYVESDTQSPKSLHSDLQKIQDLNPTFRKTSKLDPDNSIDESKNNKALSEITNDWEISSSYSQCLQSPEGISSSADEKEVVFETVSNNSELDIQLQKPTRAERIERIKKEREKHLKIKKDREIGMKVVSELKDVLGKRKIKSLNGEN</sequence>
<feature type="transmembrane region" description="Helical" evidence="6">
    <location>
        <begin position="135"/>
        <end position="156"/>
    </location>
</feature>
<dbReference type="EMBL" id="CP054534">
    <property type="protein sequence ID" value="QSL64724.1"/>
    <property type="molecule type" value="Genomic_DNA"/>
</dbReference>
<keyword evidence="3 6" id="KW-1133">Transmembrane helix</keyword>
<evidence type="ECO:0000313" key="9">
    <source>
        <dbReference type="Proteomes" id="UP000663699"/>
    </source>
</evidence>